<dbReference type="InterPro" id="IPR022791">
    <property type="entry name" value="L-PG_synthase/AglD"/>
</dbReference>
<dbReference type="Pfam" id="PF03706">
    <property type="entry name" value="LPG_synthase_TM"/>
    <property type="match status" value="1"/>
</dbReference>
<keyword evidence="3 7" id="KW-0812">Transmembrane</keyword>
<evidence type="ECO:0000256" key="7">
    <source>
        <dbReference type="SAM" id="Phobius"/>
    </source>
</evidence>
<feature type="transmembrane region" description="Helical" evidence="7">
    <location>
        <begin position="360"/>
        <end position="377"/>
    </location>
</feature>
<accession>A0A6G4XTY4</accession>
<dbReference type="AlphaFoldDB" id="A0A6G4XTY4"/>
<evidence type="ECO:0000313" key="9">
    <source>
        <dbReference type="Proteomes" id="UP000481109"/>
    </source>
</evidence>
<evidence type="ECO:0000256" key="6">
    <source>
        <dbReference type="SAM" id="MobiDB-lite"/>
    </source>
</evidence>
<feature type="transmembrane region" description="Helical" evidence="7">
    <location>
        <begin position="306"/>
        <end position="323"/>
    </location>
</feature>
<dbReference type="GO" id="GO:0005886">
    <property type="term" value="C:plasma membrane"/>
    <property type="evidence" value="ECO:0007669"/>
    <property type="project" value="UniProtKB-SubCell"/>
</dbReference>
<evidence type="ECO:0000256" key="2">
    <source>
        <dbReference type="ARBA" id="ARBA00022475"/>
    </source>
</evidence>
<comment type="subcellular location">
    <subcellularLocation>
        <location evidence="1">Cell membrane</location>
        <topology evidence="1">Multi-pass membrane protein</topology>
    </subcellularLocation>
</comment>
<dbReference type="EMBL" id="JAAKZW010000196">
    <property type="protein sequence ID" value="NGO80154.1"/>
    <property type="molecule type" value="Genomic_DNA"/>
</dbReference>
<feature type="transmembrane region" description="Helical" evidence="7">
    <location>
        <begin position="76"/>
        <end position="94"/>
    </location>
</feature>
<proteinExistence type="predicted"/>
<organism evidence="8 9">
    <name type="scientific">Streptomyces mesophilus</name>
    <dbReference type="NCBI Taxonomy" id="1775132"/>
    <lineage>
        <taxon>Bacteria</taxon>
        <taxon>Bacillati</taxon>
        <taxon>Actinomycetota</taxon>
        <taxon>Actinomycetes</taxon>
        <taxon>Kitasatosporales</taxon>
        <taxon>Streptomycetaceae</taxon>
        <taxon>Streptomyces</taxon>
    </lineage>
</organism>
<protein>
    <submittedName>
        <fullName evidence="8">Flippase-like domain-containing protein</fullName>
    </submittedName>
</protein>
<name>A0A6G4XTY4_9ACTN</name>
<keyword evidence="5 7" id="KW-0472">Membrane</keyword>
<feature type="transmembrane region" description="Helical" evidence="7">
    <location>
        <begin position="335"/>
        <end position="354"/>
    </location>
</feature>
<feature type="transmembrane region" description="Helical" evidence="7">
    <location>
        <begin position="114"/>
        <end position="132"/>
    </location>
</feature>
<keyword evidence="2" id="KW-1003">Cell membrane</keyword>
<reference evidence="8 9" key="1">
    <citation type="submission" date="2020-02" db="EMBL/GenBank/DDBJ databases">
        <title>Whole-genome analyses of novel actinobacteria.</title>
        <authorList>
            <person name="Sahin N."/>
            <person name="Tokatli A."/>
        </authorList>
    </citation>
    <scope>NUCLEOTIDE SEQUENCE [LARGE SCALE GENOMIC DNA]</scope>
    <source>
        <strain evidence="8 9">YC504</strain>
    </source>
</reference>
<keyword evidence="9" id="KW-1185">Reference proteome</keyword>
<sequence>MPIRHQGWEWLKKGTLSSTPPPVSNRPASEIPQRRARRGRMTCAVSPLRLEELPTPGSVSPAPLKRLSLGSLGGRQVRLILSVLPVLFIGIWAAVDWTSVRDGTARLASADPGWLFLAVVFTGLCSVAASFIRQGAIPERLPPGQLLASQFAAGAANHVLPAGLGAHAVTLRFLQGRGIPLTRATASLALYSLVKPVAKFALILVFLGAFPDTLPVGELLPDGETFLIVAGCVTGALVAAAVVFKVVRPLRRPLITFLGTALTDARLLHSRPSRVLALWGGAAALPLFQAATLAAVAASLGVPLPWTHVIFAHLAASAMVGAVPAPGGIGPVDAAMVFTLVVFGTPMALATATVIGYRVISGWLPLLPGALALSVLVRKKVL</sequence>
<dbReference type="PANTHER" id="PTHR39087:SF2">
    <property type="entry name" value="UPF0104 MEMBRANE PROTEIN MJ1595"/>
    <property type="match status" value="1"/>
</dbReference>
<keyword evidence="4 7" id="KW-1133">Transmembrane helix</keyword>
<evidence type="ECO:0000256" key="3">
    <source>
        <dbReference type="ARBA" id="ARBA00022692"/>
    </source>
</evidence>
<evidence type="ECO:0000256" key="1">
    <source>
        <dbReference type="ARBA" id="ARBA00004651"/>
    </source>
</evidence>
<evidence type="ECO:0000256" key="5">
    <source>
        <dbReference type="ARBA" id="ARBA00023136"/>
    </source>
</evidence>
<feature type="transmembrane region" description="Helical" evidence="7">
    <location>
        <begin position="225"/>
        <end position="247"/>
    </location>
</feature>
<evidence type="ECO:0000313" key="8">
    <source>
        <dbReference type="EMBL" id="NGO80154.1"/>
    </source>
</evidence>
<feature type="transmembrane region" description="Helical" evidence="7">
    <location>
        <begin position="188"/>
        <end position="210"/>
    </location>
</feature>
<feature type="region of interest" description="Disordered" evidence="6">
    <location>
        <begin position="13"/>
        <end position="39"/>
    </location>
</feature>
<dbReference type="Proteomes" id="UP000481109">
    <property type="component" value="Unassembled WGS sequence"/>
</dbReference>
<evidence type="ECO:0000256" key="4">
    <source>
        <dbReference type="ARBA" id="ARBA00022989"/>
    </source>
</evidence>
<comment type="caution">
    <text evidence="8">The sequence shown here is derived from an EMBL/GenBank/DDBJ whole genome shotgun (WGS) entry which is preliminary data.</text>
</comment>
<feature type="transmembrane region" description="Helical" evidence="7">
    <location>
        <begin position="276"/>
        <end position="300"/>
    </location>
</feature>
<gene>
    <name evidence="8" type="ORF">G6045_31520</name>
</gene>
<dbReference type="PANTHER" id="PTHR39087">
    <property type="entry name" value="UPF0104 MEMBRANE PROTEIN MJ1595"/>
    <property type="match status" value="1"/>
</dbReference>